<dbReference type="GO" id="GO:0004479">
    <property type="term" value="F:methionyl-tRNA formyltransferase activity"/>
    <property type="evidence" value="ECO:0007669"/>
    <property type="project" value="TreeGrafter"/>
</dbReference>
<evidence type="ECO:0000259" key="1">
    <source>
        <dbReference type="Pfam" id="PF00551"/>
    </source>
</evidence>
<dbReference type="SUPFAM" id="SSF53328">
    <property type="entry name" value="Formyltransferase"/>
    <property type="match status" value="1"/>
</dbReference>
<dbReference type="InterPro" id="IPR002376">
    <property type="entry name" value="Formyl_transf_N"/>
</dbReference>
<dbReference type="GO" id="GO:0005829">
    <property type="term" value="C:cytosol"/>
    <property type="evidence" value="ECO:0007669"/>
    <property type="project" value="TreeGrafter"/>
</dbReference>
<dbReference type="CDD" id="cd08653">
    <property type="entry name" value="FMT_core_like_3"/>
    <property type="match status" value="1"/>
</dbReference>
<accession>A0A1E3XCA7</accession>
<dbReference type="EMBL" id="MAYW01000034">
    <property type="protein sequence ID" value="ODS33228.1"/>
    <property type="molecule type" value="Genomic_DNA"/>
</dbReference>
<dbReference type="AlphaFoldDB" id="A0A1E3XCA7"/>
<sequence length="221" mass="25442">MRIVLLTGRNCLATVMVLRKLFEVREISEIMVVFEEKDIKLIQLLKRQIKNIKKHGILWIPIRTYEAITDVISNMRNQIRNIFKFPMYANGYCDSLEKLQKIYPFLLYRTRNIHCKDSIHAIKKFMPVLGIVCGTGILKPSVFDIPLKGSINLHKGKAPHYRGQPPAFWELWNGESEVGITVHLVVEELDAGDIVLQDTIPIRRYDTLSSLQGKLDRLGAD</sequence>
<proteinExistence type="predicted"/>
<dbReference type="PANTHER" id="PTHR11138">
    <property type="entry name" value="METHIONYL-TRNA FORMYLTRANSFERASE"/>
    <property type="match status" value="1"/>
</dbReference>
<dbReference type="Gene3D" id="3.40.50.170">
    <property type="entry name" value="Formyl transferase, N-terminal domain"/>
    <property type="match status" value="1"/>
</dbReference>
<keyword evidence="2" id="KW-0808">Transferase</keyword>
<gene>
    <name evidence="2" type="ORF">SCARUB_01619</name>
</gene>
<dbReference type="PROSITE" id="PS00373">
    <property type="entry name" value="GART"/>
    <property type="match status" value="1"/>
</dbReference>
<dbReference type="Proteomes" id="UP000094056">
    <property type="component" value="Unassembled WGS sequence"/>
</dbReference>
<evidence type="ECO:0000313" key="2">
    <source>
        <dbReference type="EMBL" id="ODS33228.1"/>
    </source>
</evidence>
<evidence type="ECO:0000313" key="3">
    <source>
        <dbReference type="Proteomes" id="UP000094056"/>
    </source>
</evidence>
<reference evidence="2 3" key="1">
    <citation type="submission" date="2016-07" db="EMBL/GenBank/DDBJ databases">
        <title>Draft genome of Scalindua rubra, obtained from a brine-seawater interface in the Red Sea, sheds light on salt adaptation in anammox bacteria.</title>
        <authorList>
            <person name="Speth D.R."/>
            <person name="Lagkouvardos I."/>
            <person name="Wang Y."/>
            <person name="Qian P.-Y."/>
            <person name="Dutilh B.E."/>
            <person name="Jetten M.S."/>
        </authorList>
    </citation>
    <scope>NUCLEOTIDE SEQUENCE [LARGE SCALE GENOMIC DNA]</scope>
    <source>
        <strain evidence="2">BSI-1</strain>
    </source>
</reference>
<comment type="caution">
    <text evidence="2">The sequence shown here is derived from an EMBL/GenBank/DDBJ whole genome shotgun (WGS) entry which is preliminary data.</text>
</comment>
<dbReference type="InterPro" id="IPR001555">
    <property type="entry name" value="GART_AS"/>
</dbReference>
<dbReference type="InterPro" id="IPR036477">
    <property type="entry name" value="Formyl_transf_N_sf"/>
</dbReference>
<dbReference type="Pfam" id="PF00551">
    <property type="entry name" value="Formyl_trans_N"/>
    <property type="match status" value="1"/>
</dbReference>
<dbReference type="PANTHER" id="PTHR11138:SF5">
    <property type="entry name" value="METHIONYL-TRNA FORMYLTRANSFERASE, MITOCHONDRIAL"/>
    <property type="match status" value="1"/>
</dbReference>
<feature type="domain" description="Formyl transferase N-terminal" evidence="1">
    <location>
        <begin position="108"/>
        <end position="216"/>
    </location>
</feature>
<name>A0A1E3XCA7_9BACT</name>
<protein>
    <submittedName>
        <fullName evidence="2">Methionyl-tRNA formyltransferase</fullName>
    </submittedName>
</protein>
<organism evidence="2 3">
    <name type="scientific">Candidatus Scalindua rubra</name>
    <dbReference type="NCBI Taxonomy" id="1872076"/>
    <lineage>
        <taxon>Bacteria</taxon>
        <taxon>Pseudomonadati</taxon>
        <taxon>Planctomycetota</taxon>
        <taxon>Candidatus Brocadiia</taxon>
        <taxon>Candidatus Brocadiales</taxon>
        <taxon>Candidatus Scalinduaceae</taxon>
        <taxon>Candidatus Scalindua</taxon>
    </lineage>
</organism>